<name>A0A2B7WJR3_9EURO</name>
<dbReference type="STRING" id="2060905.A0A2B7WJR3"/>
<proteinExistence type="predicted"/>
<dbReference type="AlphaFoldDB" id="A0A2B7WJR3"/>
<dbReference type="Proteomes" id="UP000224080">
    <property type="component" value="Unassembled WGS sequence"/>
</dbReference>
<keyword evidence="2" id="KW-0812">Transmembrane</keyword>
<feature type="region of interest" description="Disordered" evidence="1">
    <location>
        <begin position="314"/>
        <end position="335"/>
    </location>
</feature>
<organism evidence="4 5">
    <name type="scientific">Blastomyces parvus</name>
    <dbReference type="NCBI Taxonomy" id="2060905"/>
    <lineage>
        <taxon>Eukaryota</taxon>
        <taxon>Fungi</taxon>
        <taxon>Dikarya</taxon>
        <taxon>Ascomycota</taxon>
        <taxon>Pezizomycotina</taxon>
        <taxon>Eurotiomycetes</taxon>
        <taxon>Eurotiomycetidae</taxon>
        <taxon>Onygenales</taxon>
        <taxon>Ajellomycetaceae</taxon>
        <taxon>Blastomyces</taxon>
    </lineage>
</organism>
<evidence type="ECO:0000313" key="5">
    <source>
        <dbReference type="Proteomes" id="UP000224080"/>
    </source>
</evidence>
<evidence type="ECO:0000256" key="3">
    <source>
        <dbReference type="SAM" id="SignalP"/>
    </source>
</evidence>
<evidence type="ECO:0000256" key="2">
    <source>
        <dbReference type="SAM" id="Phobius"/>
    </source>
</evidence>
<feature type="region of interest" description="Disordered" evidence="1">
    <location>
        <begin position="28"/>
        <end position="52"/>
    </location>
</feature>
<evidence type="ECO:0000256" key="1">
    <source>
        <dbReference type="SAM" id="MobiDB-lite"/>
    </source>
</evidence>
<feature type="transmembrane region" description="Helical" evidence="2">
    <location>
        <begin position="257"/>
        <end position="290"/>
    </location>
</feature>
<evidence type="ECO:0000313" key="4">
    <source>
        <dbReference type="EMBL" id="PGG96846.1"/>
    </source>
</evidence>
<sequence>MKLISLLQSLLLVHAALSAPASPNIRPPLSNIGIPRAETNPDKSSSHTSSYQTQSYILTGNRQLGGTSSRRVLSTRQLKLLRDLNLNHISDKKLRKIILWLNEKWPAADDLIQSIQELVDIRYPDQSSSLLPEPYSTIHDKPSPTASLTYQGDRIGNGPSPTSSSQVALTSAGFTKESVTPVSTSTEPELKSPIISNIPALAMSTIASTSLPAPPVSTSPHATMIMTASAHDNNLFAILKSMDSIDELIIWLSERPVWAVGFVVCALVFLFLLSIVIVEVGDFVCTFVSARLVSWWWRRQRPAIHLSGPERQLIADPTAGSDDEKRAEMNYGTCD</sequence>
<comment type="caution">
    <text evidence="4">The sequence shown here is derived from an EMBL/GenBank/DDBJ whole genome shotgun (WGS) entry which is preliminary data.</text>
</comment>
<protein>
    <submittedName>
        <fullName evidence="4">Uncharacterized protein</fullName>
    </submittedName>
</protein>
<keyword evidence="5" id="KW-1185">Reference proteome</keyword>
<feature type="signal peptide" evidence="3">
    <location>
        <begin position="1"/>
        <end position="18"/>
    </location>
</feature>
<accession>A0A2B7WJR3</accession>
<keyword evidence="2" id="KW-1133">Transmembrane helix</keyword>
<keyword evidence="2" id="KW-0472">Membrane</keyword>
<feature type="chain" id="PRO_5013333020" evidence="3">
    <location>
        <begin position="19"/>
        <end position="335"/>
    </location>
</feature>
<reference evidence="4 5" key="1">
    <citation type="submission" date="2017-10" db="EMBL/GenBank/DDBJ databases">
        <title>Comparative genomics in systemic dimorphic fungi from Ajellomycetaceae.</title>
        <authorList>
            <person name="Munoz J.F."/>
            <person name="Mcewen J.G."/>
            <person name="Clay O.K."/>
            <person name="Cuomo C.A."/>
        </authorList>
    </citation>
    <scope>NUCLEOTIDE SEQUENCE [LARGE SCALE GENOMIC DNA]</scope>
    <source>
        <strain evidence="4 5">UAMH130</strain>
    </source>
</reference>
<dbReference type="OrthoDB" id="4184211at2759"/>
<dbReference type="EMBL" id="PDNC01000161">
    <property type="protein sequence ID" value="PGG96846.1"/>
    <property type="molecule type" value="Genomic_DNA"/>
</dbReference>
<keyword evidence="3" id="KW-0732">Signal</keyword>
<gene>
    <name evidence="4" type="ORF">GX51_07626</name>
</gene>